<dbReference type="EMBL" id="CP099489">
    <property type="protein sequence ID" value="USQ78690.1"/>
    <property type="molecule type" value="Genomic_DNA"/>
</dbReference>
<comment type="subcellular location">
    <subcellularLocation>
        <location evidence="1">Cell membrane</location>
        <topology evidence="1">Multi-pass membrane protein</topology>
    </subcellularLocation>
</comment>
<evidence type="ECO:0000256" key="2">
    <source>
        <dbReference type="ARBA" id="ARBA00022475"/>
    </source>
</evidence>
<feature type="transmembrane region" description="Helical" evidence="7">
    <location>
        <begin position="190"/>
        <end position="207"/>
    </location>
</feature>
<protein>
    <submittedName>
        <fullName evidence="9">MFS transporter</fullName>
    </submittedName>
</protein>
<evidence type="ECO:0000256" key="5">
    <source>
        <dbReference type="ARBA" id="ARBA00023136"/>
    </source>
</evidence>
<dbReference type="CDD" id="cd06173">
    <property type="entry name" value="MFS_MefA_like"/>
    <property type="match status" value="1"/>
</dbReference>
<name>A0ABY4YQB1_9MICO</name>
<evidence type="ECO:0000256" key="1">
    <source>
        <dbReference type="ARBA" id="ARBA00004651"/>
    </source>
</evidence>
<dbReference type="Proteomes" id="UP001056455">
    <property type="component" value="Chromosome"/>
</dbReference>
<dbReference type="PANTHER" id="PTHR23513:SF6">
    <property type="entry name" value="MAJOR FACILITATOR SUPERFAMILY ASSOCIATED DOMAIN-CONTAINING PROTEIN"/>
    <property type="match status" value="1"/>
</dbReference>
<feature type="transmembrane region" description="Helical" evidence="7">
    <location>
        <begin position="122"/>
        <end position="146"/>
    </location>
</feature>
<gene>
    <name evidence="9" type="ORF">NF556_13770</name>
</gene>
<evidence type="ECO:0000256" key="7">
    <source>
        <dbReference type="SAM" id="Phobius"/>
    </source>
</evidence>
<keyword evidence="3 7" id="KW-0812">Transmembrane</keyword>
<feature type="domain" description="Major facilitator superfamily (MFS) profile" evidence="8">
    <location>
        <begin position="257"/>
        <end position="453"/>
    </location>
</feature>
<dbReference type="PANTHER" id="PTHR23513">
    <property type="entry name" value="INTEGRAL MEMBRANE EFFLUX PROTEIN-RELATED"/>
    <property type="match status" value="1"/>
</dbReference>
<dbReference type="Pfam" id="PF07690">
    <property type="entry name" value="MFS_1"/>
    <property type="match status" value="1"/>
</dbReference>
<organism evidence="9 10">
    <name type="scientific">Ornithinimicrobium faecis</name>
    <dbReference type="NCBI Taxonomy" id="2934158"/>
    <lineage>
        <taxon>Bacteria</taxon>
        <taxon>Bacillati</taxon>
        <taxon>Actinomycetota</taxon>
        <taxon>Actinomycetes</taxon>
        <taxon>Micrococcales</taxon>
        <taxon>Ornithinimicrobiaceae</taxon>
        <taxon>Ornithinimicrobium</taxon>
    </lineage>
</organism>
<feature type="transmembrane region" description="Helical" evidence="7">
    <location>
        <begin position="324"/>
        <end position="344"/>
    </location>
</feature>
<dbReference type="InterPro" id="IPR020846">
    <property type="entry name" value="MFS_dom"/>
</dbReference>
<feature type="transmembrane region" description="Helical" evidence="7">
    <location>
        <begin position="95"/>
        <end position="116"/>
    </location>
</feature>
<sequence length="453" mass="45838">MPAHIPDPSSHPDPSRNPEPAPSRAPSTGRPLILSNALDAAGRNTADLATDVLAVVVLGATAAQMGLLNALGTLAFLVLGIPIGVLVDRSPTVRLLLASGLVRAGLLASLVLAWSLDGLTLLHLYAVATLAGTAAVVVETTQTAIAPRAVGVSGVSRLVSRMQSAESVISLVVPALAGVLVALTGAGPTLAVAAALTAFAALVVLRLRLAAPEQPTVAADEDPTGSAGEEPEAATTALARFLREGRLGWSTLRERRTLWRLTLGSMLINLGLAVHSAVEVVLVLRELDLGATVLGLLVSAGGVGGLLGSLVAVPLADRLGVPRVLRGSVLLLAPVAALTLTALLDPHRATAWLLAGSFCWGVAIVTYNVLLAGIAAELTPTELMGRVSATRRTLTMGIVPVGGIAGGLLADQAGLVATITAWIVLNAIGAAVVATTSFPRDQSANGPAPYNPA</sequence>
<keyword evidence="5 7" id="KW-0472">Membrane</keyword>
<evidence type="ECO:0000313" key="10">
    <source>
        <dbReference type="Proteomes" id="UP001056455"/>
    </source>
</evidence>
<feature type="transmembrane region" description="Helical" evidence="7">
    <location>
        <begin position="258"/>
        <end position="278"/>
    </location>
</feature>
<evidence type="ECO:0000259" key="8">
    <source>
        <dbReference type="PROSITE" id="PS50850"/>
    </source>
</evidence>
<dbReference type="PROSITE" id="PS50850">
    <property type="entry name" value="MFS"/>
    <property type="match status" value="1"/>
</dbReference>
<feature type="transmembrane region" description="Helical" evidence="7">
    <location>
        <begin position="52"/>
        <end position="83"/>
    </location>
</feature>
<dbReference type="InterPro" id="IPR036259">
    <property type="entry name" value="MFS_trans_sf"/>
</dbReference>
<keyword evidence="10" id="KW-1185">Reference proteome</keyword>
<dbReference type="Gene3D" id="1.20.1250.20">
    <property type="entry name" value="MFS general substrate transporter like domains"/>
    <property type="match status" value="1"/>
</dbReference>
<feature type="transmembrane region" description="Helical" evidence="7">
    <location>
        <begin position="350"/>
        <end position="372"/>
    </location>
</feature>
<keyword evidence="4 7" id="KW-1133">Transmembrane helix</keyword>
<reference evidence="9" key="1">
    <citation type="submission" date="2022-06" db="EMBL/GenBank/DDBJ databases">
        <title>Ornithinimicrobium HY1793.</title>
        <authorList>
            <person name="Huang Y."/>
        </authorList>
    </citation>
    <scope>NUCLEOTIDE SEQUENCE</scope>
    <source>
        <strain evidence="9">HY1793</strain>
    </source>
</reference>
<evidence type="ECO:0000313" key="9">
    <source>
        <dbReference type="EMBL" id="USQ78690.1"/>
    </source>
</evidence>
<feature type="transmembrane region" description="Helical" evidence="7">
    <location>
        <begin position="290"/>
        <end position="312"/>
    </location>
</feature>
<feature type="compositionally biased region" description="Pro residues" evidence="6">
    <location>
        <begin position="9"/>
        <end position="23"/>
    </location>
</feature>
<accession>A0ABY4YQB1</accession>
<dbReference type="SUPFAM" id="SSF103473">
    <property type="entry name" value="MFS general substrate transporter"/>
    <property type="match status" value="1"/>
</dbReference>
<keyword evidence="2" id="KW-1003">Cell membrane</keyword>
<evidence type="ECO:0000256" key="3">
    <source>
        <dbReference type="ARBA" id="ARBA00022692"/>
    </source>
</evidence>
<feature type="transmembrane region" description="Helical" evidence="7">
    <location>
        <begin position="393"/>
        <end position="410"/>
    </location>
</feature>
<proteinExistence type="predicted"/>
<dbReference type="RefSeq" id="WP_252591487.1">
    <property type="nucleotide sequence ID" value="NZ_CP099489.1"/>
</dbReference>
<feature type="transmembrane region" description="Helical" evidence="7">
    <location>
        <begin position="416"/>
        <end position="434"/>
    </location>
</feature>
<feature type="region of interest" description="Disordered" evidence="6">
    <location>
        <begin position="1"/>
        <end position="29"/>
    </location>
</feature>
<dbReference type="InterPro" id="IPR011701">
    <property type="entry name" value="MFS"/>
</dbReference>
<evidence type="ECO:0000256" key="4">
    <source>
        <dbReference type="ARBA" id="ARBA00022989"/>
    </source>
</evidence>
<feature type="transmembrane region" description="Helical" evidence="7">
    <location>
        <begin position="167"/>
        <end position="184"/>
    </location>
</feature>
<evidence type="ECO:0000256" key="6">
    <source>
        <dbReference type="SAM" id="MobiDB-lite"/>
    </source>
</evidence>